<dbReference type="PANTHER" id="PTHR42852">
    <property type="entry name" value="THIOL:DISULFIDE INTERCHANGE PROTEIN DSBE"/>
    <property type="match status" value="1"/>
</dbReference>
<dbReference type="InterPro" id="IPR050553">
    <property type="entry name" value="Thioredoxin_ResA/DsbE_sf"/>
</dbReference>
<sequence>MMQWTWNHVCLIGLTVFLLILGPACGSKEKADSSSTSETKEVAGEIEGTIEEGEAEPEGDMIADILNSESDELEEDAAGTEEEVFSVEPAHLPPINARRPAPGFTLSDLSGNQVSLSDYRGKVVILDFWATWCPPCRMEIPHFIDLQNQYRSKGVEIVGIAMDRDGIKAVLPFVQKQNVNYVSLIGTGKVTSDYGGVRSIPTTFVIDQEGRIVTQHVGFTERKVFESEIVALLQEG</sequence>
<reference evidence="2" key="1">
    <citation type="submission" date="2021-05" db="EMBL/GenBank/DDBJ databases">
        <title>Energy efficiency and biological interactions define the core microbiome of deep oligotrophic groundwater.</title>
        <authorList>
            <person name="Mehrshad M."/>
            <person name="Lopez-Fernandez M."/>
            <person name="Bell E."/>
            <person name="Bernier-Latmani R."/>
            <person name="Bertilsson S."/>
            <person name="Dopson M."/>
        </authorList>
    </citation>
    <scope>NUCLEOTIDE SEQUENCE</scope>
    <source>
        <strain evidence="2">Modern_marine.mb.64</strain>
    </source>
</reference>
<evidence type="ECO:0000259" key="1">
    <source>
        <dbReference type="PROSITE" id="PS51352"/>
    </source>
</evidence>
<dbReference type="EMBL" id="JAHJDP010000095">
    <property type="protein sequence ID" value="MBU2692566.1"/>
    <property type="molecule type" value="Genomic_DNA"/>
</dbReference>
<name>A0A948RYZ6_UNCEI</name>
<dbReference type="Gene3D" id="3.40.30.10">
    <property type="entry name" value="Glutaredoxin"/>
    <property type="match status" value="1"/>
</dbReference>
<evidence type="ECO:0000313" key="2">
    <source>
        <dbReference type="EMBL" id="MBU2692566.1"/>
    </source>
</evidence>
<dbReference type="GO" id="GO:0016209">
    <property type="term" value="F:antioxidant activity"/>
    <property type="evidence" value="ECO:0007669"/>
    <property type="project" value="InterPro"/>
</dbReference>
<dbReference type="InterPro" id="IPR000866">
    <property type="entry name" value="AhpC/TSA"/>
</dbReference>
<dbReference type="PANTHER" id="PTHR42852:SF13">
    <property type="entry name" value="PROTEIN DIPZ"/>
    <property type="match status" value="1"/>
</dbReference>
<protein>
    <submittedName>
        <fullName evidence="2">TlpA family protein disulfide reductase</fullName>
    </submittedName>
</protein>
<organism evidence="2 3">
    <name type="scientific">Eiseniibacteriota bacterium</name>
    <dbReference type="NCBI Taxonomy" id="2212470"/>
    <lineage>
        <taxon>Bacteria</taxon>
        <taxon>Candidatus Eiseniibacteriota</taxon>
    </lineage>
</organism>
<gene>
    <name evidence="2" type="ORF">KJ970_16755</name>
</gene>
<proteinExistence type="predicted"/>
<dbReference type="PROSITE" id="PS51352">
    <property type="entry name" value="THIOREDOXIN_2"/>
    <property type="match status" value="1"/>
</dbReference>
<dbReference type="InterPro" id="IPR017937">
    <property type="entry name" value="Thioredoxin_CS"/>
</dbReference>
<comment type="caution">
    <text evidence="2">The sequence shown here is derived from an EMBL/GenBank/DDBJ whole genome shotgun (WGS) entry which is preliminary data.</text>
</comment>
<dbReference type="GO" id="GO:0016491">
    <property type="term" value="F:oxidoreductase activity"/>
    <property type="evidence" value="ECO:0007669"/>
    <property type="project" value="InterPro"/>
</dbReference>
<dbReference type="InterPro" id="IPR036249">
    <property type="entry name" value="Thioredoxin-like_sf"/>
</dbReference>
<dbReference type="Proteomes" id="UP000777784">
    <property type="component" value="Unassembled WGS sequence"/>
</dbReference>
<evidence type="ECO:0000313" key="3">
    <source>
        <dbReference type="Proteomes" id="UP000777784"/>
    </source>
</evidence>
<dbReference type="CDD" id="cd02966">
    <property type="entry name" value="TlpA_like_family"/>
    <property type="match status" value="1"/>
</dbReference>
<dbReference type="PROSITE" id="PS00194">
    <property type="entry name" value="THIOREDOXIN_1"/>
    <property type="match status" value="1"/>
</dbReference>
<dbReference type="AlphaFoldDB" id="A0A948RYZ6"/>
<dbReference type="SUPFAM" id="SSF52833">
    <property type="entry name" value="Thioredoxin-like"/>
    <property type="match status" value="1"/>
</dbReference>
<feature type="domain" description="Thioredoxin" evidence="1">
    <location>
        <begin position="95"/>
        <end position="234"/>
    </location>
</feature>
<accession>A0A948RYZ6</accession>
<dbReference type="Pfam" id="PF00578">
    <property type="entry name" value="AhpC-TSA"/>
    <property type="match status" value="1"/>
</dbReference>
<dbReference type="InterPro" id="IPR013766">
    <property type="entry name" value="Thioredoxin_domain"/>
</dbReference>